<evidence type="ECO:0000259" key="2">
    <source>
        <dbReference type="Pfam" id="PF01757"/>
    </source>
</evidence>
<feature type="transmembrane region" description="Helical" evidence="1">
    <location>
        <begin position="135"/>
        <end position="154"/>
    </location>
</feature>
<dbReference type="InterPro" id="IPR043968">
    <property type="entry name" value="SGNH"/>
</dbReference>
<feature type="transmembrane region" description="Helical" evidence="1">
    <location>
        <begin position="277"/>
        <end position="297"/>
    </location>
</feature>
<name>A0A2N4ULW5_9GAMM</name>
<keyword evidence="5" id="KW-1185">Reference proteome</keyword>
<keyword evidence="1" id="KW-0472">Membrane</keyword>
<feature type="transmembrane region" description="Helical" evidence="1">
    <location>
        <begin position="243"/>
        <end position="265"/>
    </location>
</feature>
<reference evidence="4 5" key="1">
    <citation type="journal article" date="2018" name="Syst. Appl. Microbiol.">
        <title>Photobacterium carnosum sp. nov., isolated from spoiled modified atmosphere packaged poultry meat.</title>
        <authorList>
            <person name="Hilgarth M."/>
            <person name="Fuertes S."/>
            <person name="Ehrmann M."/>
            <person name="Vogel R.F."/>
        </authorList>
    </citation>
    <scope>NUCLEOTIDE SEQUENCE [LARGE SCALE GENOMIC DNA]</scope>
    <source>
        <strain evidence="4 5">TMW 2.2021</strain>
    </source>
</reference>
<feature type="domain" description="Acyltransferase 3" evidence="2">
    <location>
        <begin position="6"/>
        <end position="316"/>
    </location>
</feature>
<dbReference type="Proteomes" id="UP000234420">
    <property type="component" value="Unassembled WGS sequence"/>
</dbReference>
<organism evidence="4 5">
    <name type="scientific">Photobacterium carnosum</name>
    <dbReference type="NCBI Taxonomy" id="2023717"/>
    <lineage>
        <taxon>Bacteria</taxon>
        <taxon>Pseudomonadati</taxon>
        <taxon>Pseudomonadota</taxon>
        <taxon>Gammaproteobacteria</taxon>
        <taxon>Vibrionales</taxon>
        <taxon>Vibrionaceae</taxon>
        <taxon>Photobacterium</taxon>
    </lineage>
</organism>
<evidence type="ECO:0000313" key="4">
    <source>
        <dbReference type="EMBL" id="PLC56007.1"/>
    </source>
</evidence>
<feature type="transmembrane region" description="Helical" evidence="1">
    <location>
        <begin position="72"/>
        <end position="91"/>
    </location>
</feature>
<dbReference type="GO" id="GO:0016020">
    <property type="term" value="C:membrane"/>
    <property type="evidence" value="ECO:0007669"/>
    <property type="project" value="TreeGrafter"/>
</dbReference>
<feature type="transmembrane region" description="Helical" evidence="1">
    <location>
        <begin position="7"/>
        <end position="24"/>
    </location>
</feature>
<feature type="transmembrane region" description="Helical" evidence="1">
    <location>
        <begin position="221"/>
        <end position="237"/>
    </location>
</feature>
<dbReference type="PANTHER" id="PTHR23028:SF53">
    <property type="entry name" value="ACYL_TRANSF_3 DOMAIN-CONTAINING PROTEIN"/>
    <property type="match status" value="1"/>
</dbReference>
<feature type="transmembrane region" description="Helical" evidence="1">
    <location>
        <begin position="166"/>
        <end position="183"/>
    </location>
</feature>
<protein>
    <submittedName>
        <fullName evidence="4">Acyltransferase</fullName>
    </submittedName>
</protein>
<gene>
    <name evidence="4" type="ORF">CIK00_20730</name>
</gene>
<dbReference type="Pfam" id="PF19040">
    <property type="entry name" value="SGNH"/>
    <property type="match status" value="1"/>
</dbReference>
<sequence length="658" mass="74789">MKFRTDINGLRAIAVIAVVLFHFNPSWVPGGFAGVDVFFVISGFLMTGLIFRGLENNNFSIINFYVARANRIIPALSVVCLALLVFGWFYFTPLDYRTLGKHVASSMGFVSNIIYWRESGYFDAASHSKWLLHTWSLSVEWQFYMIYPVVLVLLKKCMSLTNIKRLLVVGTVVGFVFSVYATYRWPNPAYFLFPTRAWEMMMGGLAFLYPLQNLKETSKKYLEWIGIALILASYAFISKDNLWPGYLALIPVLGAYLIIIANRSGSLITDNVVMQKVGLWSYSIYLWHWPVVVFGYYFEMQHWEWIGIPVSVVLGFCSYKFVESIKFPALASISFKPIATLKPLWMVVSIGLVSSFVFIDHGIESRVNKRVVIAENSALDRNPLTEKCFYSPTDPVDSKPCIIGNKNNIKAIIIGDSHADALSAGVLSAFNLSNDGVVAYLRWSCPFILGVKNKHYPIYNCTESNYKEFKEVTTKYKNIPVFVINRTSSYIWGQSEKARITDNNSPGVYFTKPYNAVNDTLLNEFTNKYLDTICKLEKTNPVFITTPTPEMLFNVPKTIAKLSLLKDKEENIVLPKDNYIKRNKYVLNLMDKAHKECGATILDTSKYLCDDKACYGSIKGHPLYYDGDHLSVYGSKFLTPLFKSALNNHNRNLNGERS</sequence>
<keyword evidence="4" id="KW-0808">Transferase</keyword>
<feature type="domain" description="SGNH" evidence="3">
    <location>
        <begin position="388"/>
        <end position="643"/>
    </location>
</feature>
<dbReference type="PANTHER" id="PTHR23028">
    <property type="entry name" value="ACETYLTRANSFERASE"/>
    <property type="match status" value="1"/>
</dbReference>
<accession>A0A2N4ULW5</accession>
<comment type="caution">
    <text evidence="4">The sequence shown here is derived from an EMBL/GenBank/DDBJ whole genome shotgun (WGS) entry which is preliminary data.</text>
</comment>
<keyword evidence="4" id="KW-0012">Acyltransferase</keyword>
<dbReference type="InterPro" id="IPR050879">
    <property type="entry name" value="Acyltransferase_3"/>
</dbReference>
<dbReference type="EMBL" id="NPIB01000047">
    <property type="protein sequence ID" value="PLC56007.1"/>
    <property type="molecule type" value="Genomic_DNA"/>
</dbReference>
<feature type="transmembrane region" description="Helical" evidence="1">
    <location>
        <begin position="189"/>
        <end position="209"/>
    </location>
</feature>
<dbReference type="GO" id="GO:0016747">
    <property type="term" value="F:acyltransferase activity, transferring groups other than amino-acyl groups"/>
    <property type="evidence" value="ECO:0007669"/>
    <property type="project" value="InterPro"/>
</dbReference>
<dbReference type="GO" id="GO:0009103">
    <property type="term" value="P:lipopolysaccharide biosynthetic process"/>
    <property type="evidence" value="ECO:0007669"/>
    <property type="project" value="TreeGrafter"/>
</dbReference>
<dbReference type="AlphaFoldDB" id="A0A2N4ULW5"/>
<feature type="transmembrane region" description="Helical" evidence="1">
    <location>
        <begin position="30"/>
        <end position="51"/>
    </location>
</feature>
<keyword evidence="1" id="KW-1133">Transmembrane helix</keyword>
<dbReference type="InterPro" id="IPR002656">
    <property type="entry name" value="Acyl_transf_3_dom"/>
</dbReference>
<evidence type="ECO:0000256" key="1">
    <source>
        <dbReference type="SAM" id="Phobius"/>
    </source>
</evidence>
<proteinExistence type="predicted"/>
<evidence type="ECO:0000313" key="5">
    <source>
        <dbReference type="Proteomes" id="UP000234420"/>
    </source>
</evidence>
<dbReference type="RefSeq" id="WP_101770426.1">
    <property type="nucleotide sequence ID" value="NZ_NPIB01000047.1"/>
</dbReference>
<evidence type="ECO:0000259" key="3">
    <source>
        <dbReference type="Pfam" id="PF19040"/>
    </source>
</evidence>
<keyword evidence="1" id="KW-0812">Transmembrane</keyword>
<dbReference type="Pfam" id="PF01757">
    <property type="entry name" value="Acyl_transf_3"/>
    <property type="match status" value="1"/>
</dbReference>